<dbReference type="PANTHER" id="PTHR39210">
    <property type="entry name" value="HEPARIN-SULFATE LYASE"/>
    <property type="match status" value="1"/>
</dbReference>
<evidence type="ECO:0000256" key="3">
    <source>
        <dbReference type="ARBA" id="ARBA00022764"/>
    </source>
</evidence>
<evidence type="ECO:0000256" key="1">
    <source>
        <dbReference type="ARBA" id="ARBA00004418"/>
    </source>
</evidence>
<dbReference type="GO" id="GO:0016829">
    <property type="term" value="F:lyase activity"/>
    <property type="evidence" value="ECO:0007669"/>
    <property type="project" value="UniProtKB-KW"/>
</dbReference>
<name>Q2WBD5_PARM1</name>
<evidence type="ECO:0000259" key="6">
    <source>
        <dbReference type="Pfam" id="PF16889"/>
    </source>
</evidence>
<keyword evidence="2" id="KW-0732">Signal</keyword>
<accession>Q2WBD5</accession>
<dbReference type="Pfam" id="PF16889">
    <property type="entry name" value="Hepar_II_III_N"/>
    <property type="match status" value="1"/>
</dbReference>
<dbReference type="Proteomes" id="UP000007058">
    <property type="component" value="Chromosome"/>
</dbReference>
<feature type="domain" description="Heparinase II/III-like C-terminal" evidence="5">
    <location>
        <begin position="297"/>
        <end position="506"/>
    </location>
</feature>
<evidence type="ECO:0000259" key="5">
    <source>
        <dbReference type="Pfam" id="PF07940"/>
    </source>
</evidence>
<organism evidence="7 8">
    <name type="scientific">Paramagnetospirillum magneticum (strain ATCC 700264 / AMB-1)</name>
    <name type="common">Magnetospirillum magneticum</name>
    <dbReference type="NCBI Taxonomy" id="342108"/>
    <lineage>
        <taxon>Bacteria</taxon>
        <taxon>Pseudomonadati</taxon>
        <taxon>Pseudomonadota</taxon>
        <taxon>Alphaproteobacteria</taxon>
        <taxon>Rhodospirillales</taxon>
        <taxon>Magnetospirillaceae</taxon>
        <taxon>Paramagnetospirillum</taxon>
    </lineage>
</organism>
<evidence type="ECO:0000256" key="4">
    <source>
        <dbReference type="ARBA" id="ARBA00023239"/>
    </source>
</evidence>
<keyword evidence="8" id="KW-1185">Reference proteome</keyword>
<dbReference type="HOGENOM" id="CLU_025266_0_0_5"/>
<dbReference type="SUPFAM" id="SSF48230">
    <property type="entry name" value="Chondroitin AC/alginate lyase"/>
    <property type="match status" value="1"/>
</dbReference>
<sequence length="526" mass="58071">MRLWRTLRHLRPAQVIHRLWYRARLPYFRTALASTRLGEETAAPVLALPSAPGNEANGRLILTGRVRLVGLEGPATGWTEPGLPLLWRFTLHYFEWLADLRVLGDEGREPARALVAHWLARFERFDPVAWHPYPLSLRLVSWLAHAEFLCQGAEAGFAEAFHRSLHRQARHLERVWERDVGGNHLIKNLKAAIAAAVCLPGHRAGLARALEVLEHEIGRQVLPDGCHYERSPSYHFQVLGDLEDLAALVPEPPAILAGAIGRMRPAAAFFVMAPGLLAQFNDGTADGPAASPEGPVPAALPAAGYWRLEAGAARLLVDCGPCCPDDLPAHAHADTLSFELFDGDHPLVVNCGTYAYQDAQWRNRFRGTAFHSTLSVDEGDSAEVYGGFRLGRRPERFRVECAGGRFSGEFDGWSRLGLTHGRTLSLGEGGLEGTDEVTASRPGSSHTLTVRFHLHPSVTARREGDEIALVTAGGARWRFAAPGLTLSLAESRYSPRFHEMQPTLCIRLDLPFSGEKAVLPWRFYRP</sequence>
<evidence type="ECO:0000313" key="8">
    <source>
        <dbReference type="Proteomes" id="UP000007058"/>
    </source>
</evidence>
<comment type="subcellular location">
    <subcellularLocation>
        <location evidence="1">Periplasm</location>
    </subcellularLocation>
</comment>
<keyword evidence="3" id="KW-0574">Periplasm</keyword>
<dbReference type="STRING" id="342108.amb0036"/>
<keyword evidence="4" id="KW-0456">Lyase</keyword>
<proteinExistence type="predicted"/>
<dbReference type="AlphaFoldDB" id="Q2WBD5"/>
<dbReference type="OrthoDB" id="9787373at2"/>
<dbReference type="EMBL" id="AP007255">
    <property type="protein sequence ID" value="BAE48840.1"/>
    <property type="molecule type" value="Genomic_DNA"/>
</dbReference>
<gene>
    <name evidence="7" type="ordered locus">amb0036</name>
</gene>
<evidence type="ECO:0000313" key="7">
    <source>
        <dbReference type="EMBL" id="BAE48840.1"/>
    </source>
</evidence>
<dbReference type="PANTHER" id="PTHR39210:SF1">
    <property type="entry name" value="HEPARIN-SULFATE LYASE"/>
    <property type="match status" value="1"/>
</dbReference>
<reference evidence="7 8" key="1">
    <citation type="journal article" date="2005" name="DNA Res.">
        <title>Complete genome sequence of the facultative anaerobic magnetotactic bacterium Magnetospirillum sp. strain AMB-1.</title>
        <authorList>
            <person name="Matsunaga T."/>
            <person name="Okamura Y."/>
            <person name="Fukuda Y."/>
            <person name="Wahyudi A.T."/>
            <person name="Murase Y."/>
            <person name="Takeyama H."/>
        </authorList>
    </citation>
    <scope>NUCLEOTIDE SEQUENCE [LARGE SCALE GENOMIC DNA]</scope>
    <source>
        <strain evidence="8">ATCC 700264 / AMB-1</strain>
    </source>
</reference>
<dbReference type="GO" id="GO:0042597">
    <property type="term" value="C:periplasmic space"/>
    <property type="evidence" value="ECO:0007669"/>
    <property type="project" value="UniProtKB-SubCell"/>
</dbReference>
<dbReference type="Gene3D" id="1.50.10.100">
    <property type="entry name" value="Chondroitin AC/alginate lyase"/>
    <property type="match status" value="1"/>
</dbReference>
<protein>
    <submittedName>
        <fullName evidence="7">Uncharacterized protein</fullName>
    </submittedName>
</protein>
<dbReference type="Pfam" id="PF07940">
    <property type="entry name" value="Hepar_II_III_C"/>
    <property type="match status" value="1"/>
</dbReference>
<dbReference type="InterPro" id="IPR012480">
    <property type="entry name" value="Hepar_II_III_C"/>
</dbReference>
<feature type="domain" description="Heparin-sulfate lyase N-terminal" evidence="6">
    <location>
        <begin position="128"/>
        <end position="242"/>
    </location>
</feature>
<dbReference type="KEGG" id="mag:amb0036"/>
<evidence type="ECO:0000256" key="2">
    <source>
        <dbReference type="ARBA" id="ARBA00022729"/>
    </source>
</evidence>
<dbReference type="InterPro" id="IPR031680">
    <property type="entry name" value="Hepar_II_III_N"/>
</dbReference>
<dbReference type="RefSeq" id="WP_011382483.1">
    <property type="nucleotide sequence ID" value="NC_007626.1"/>
</dbReference>
<dbReference type="Gene3D" id="2.70.98.70">
    <property type="match status" value="1"/>
</dbReference>
<dbReference type="InterPro" id="IPR008929">
    <property type="entry name" value="Chondroitin_lyas"/>
</dbReference>